<evidence type="ECO:0000256" key="1">
    <source>
        <dbReference type="ARBA" id="ARBA00001936"/>
    </source>
</evidence>
<evidence type="ECO:0000259" key="7">
    <source>
        <dbReference type="PROSITE" id="PS51462"/>
    </source>
</evidence>
<evidence type="ECO:0000256" key="3">
    <source>
        <dbReference type="ARBA" id="ARBA00022723"/>
    </source>
</evidence>
<comment type="cofactor">
    <cofactor evidence="1">
        <name>Mn(2+)</name>
        <dbReference type="ChEBI" id="CHEBI:29035"/>
    </cofactor>
</comment>
<comment type="cofactor">
    <cofactor evidence="2">
        <name>Mg(2+)</name>
        <dbReference type="ChEBI" id="CHEBI:18420"/>
    </cofactor>
</comment>
<accession>A8ZSM9</accession>
<dbReference type="PROSITE" id="PS51462">
    <property type="entry name" value="NUDIX"/>
    <property type="match status" value="1"/>
</dbReference>
<dbReference type="EMBL" id="CP000859">
    <property type="protein sequence ID" value="ABW65942.1"/>
    <property type="molecule type" value="Genomic_DNA"/>
</dbReference>
<dbReference type="RefSeq" id="WP_012173561.1">
    <property type="nucleotide sequence ID" value="NC_009943.1"/>
</dbReference>
<evidence type="ECO:0000256" key="6">
    <source>
        <dbReference type="ARBA" id="ARBA00023211"/>
    </source>
</evidence>
<dbReference type="InterPro" id="IPR015797">
    <property type="entry name" value="NUDIX_hydrolase-like_dom_sf"/>
</dbReference>
<keyword evidence="9" id="KW-1185">Reference proteome</keyword>
<evidence type="ECO:0000256" key="2">
    <source>
        <dbReference type="ARBA" id="ARBA00001946"/>
    </source>
</evidence>
<feature type="domain" description="Nudix hydrolase" evidence="7">
    <location>
        <begin position="25"/>
        <end position="159"/>
    </location>
</feature>
<organism evidence="8 9">
    <name type="scientific">Desulfosudis oleivorans (strain DSM 6200 / JCM 39069 / Hxd3)</name>
    <name type="common">Desulfococcus oleovorans</name>
    <dbReference type="NCBI Taxonomy" id="96561"/>
    <lineage>
        <taxon>Bacteria</taxon>
        <taxon>Pseudomonadati</taxon>
        <taxon>Thermodesulfobacteriota</taxon>
        <taxon>Desulfobacteria</taxon>
        <taxon>Desulfobacterales</taxon>
        <taxon>Desulfosudaceae</taxon>
        <taxon>Desulfosudis</taxon>
    </lineage>
</organism>
<name>A8ZSM9_DESOH</name>
<dbReference type="PANTHER" id="PTHR12992:SF11">
    <property type="entry name" value="MITOCHONDRIAL COENZYME A DIPHOSPHATASE NUDT8"/>
    <property type="match status" value="1"/>
</dbReference>
<dbReference type="HOGENOM" id="CLU_040940_5_3_7"/>
<dbReference type="STRING" id="96561.Dole_0132"/>
<reference evidence="8 9" key="1">
    <citation type="submission" date="2007-10" db="EMBL/GenBank/DDBJ databases">
        <title>Complete sequence of Desulfococcus oleovorans Hxd3.</title>
        <authorList>
            <consortium name="US DOE Joint Genome Institute"/>
            <person name="Copeland A."/>
            <person name="Lucas S."/>
            <person name="Lapidus A."/>
            <person name="Barry K."/>
            <person name="Glavina del Rio T."/>
            <person name="Dalin E."/>
            <person name="Tice H."/>
            <person name="Pitluck S."/>
            <person name="Kiss H."/>
            <person name="Brettin T."/>
            <person name="Bruce D."/>
            <person name="Detter J.C."/>
            <person name="Han C."/>
            <person name="Schmutz J."/>
            <person name="Larimer F."/>
            <person name="Land M."/>
            <person name="Hauser L."/>
            <person name="Kyrpides N."/>
            <person name="Kim E."/>
            <person name="Wawrik B."/>
            <person name="Richardson P."/>
        </authorList>
    </citation>
    <scope>NUCLEOTIDE SEQUENCE [LARGE SCALE GENOMIC DNA]</scope>
    <source>
        <strain evidence="9">DSM 6200 / JCM 39069 / Hxd3</strain>
    </source>
</reference>
<dbReference type="OrthoDB" id="9802805at2"/>
<dbReference type="Proteomes" id="UP000008561">
    <property type="component" value="Chromosome"/>
</dbReference>
<evidence type="ECO:0000313" key="8">
    <source>
        <dbReference type="EMBL" id="ABW65942.1"/>
    </source>
</evidence>
<dbReference type="PANTHER" id="PTHR12992">
    <property type="entry name" value="NUDIX HYDROLASE"/>
    <property type="match status" value="1"/>
</dbReference>
<dbReference type="GO" id="GO:0046872">
    <property type="term" value="F:metal ion binding"/>
    <property type="evidence" value="ECO:0007669"/>
    <property type="project" value="UniProtKB-KW"/>
</dbReference>
<keyword evidence="5" id="KW-0460">Magnesium</keyword>
<sequence>MKVDLSILEKVMTSAVGPPAPAFDHQAAAVSLLFFDKEETFILGILKADRGTGYPWSNQVALPGGLIDTSDLSPLHAAKRELEEELCICGDNVTYFGSIGHFQTLQNKVIEVFAGVWNQKDALCFDPGEIARVIPIPLSAIVHTHATKGLSGRLPAMHELLYPVADVVVWGVTAKILHFTLEQLYPFIRKNDTGL</sequence>
<dbReference type="AlphaFoldDB" id="A8ZSM9"/>
<gene>
    <name evidence="8" type="ordered locus">Dole_0132</name>
</gene>
<dbReference type="Gene3D" id="3.90.79.10">
    <property type="entry name" value="Nucleoside Triphosphate Pyrophosphohydrolase"/>
    <property type="match status" value="1"/>
</dbReference>
<dbReference type="GO" id="GO:0010945">
    <property type="term" value="F:coenzyme A diphosphatase activity"/>
    <property type="evidence" value="ECO:0007669"/>
    <property type="project" value="InterPro"/>
</dbReference>
<evidence type="ECO:0000256" key="5">
    <source>
        <dbReference type="ARBA" id="ARBA00022842"/>
    </source>
</evidence>
<evidence type="ECO:0000313" key="9">
    <source>
        <dbReference type="Proteomes" id="UP000008561"/>
    </source>
</evidence>
<proteinExistence type="predicted"/>
<keyword evidence="4 8" id="KW-0378">Hydrolase</keyword>
<dbReference type="eggNOG" id="COG0494">
    <property type="taxonomic scope" value="Bacteria"/>
</dbReference>
<protein>
    <submittedName>
        <fullName evidence="8">NUDIX hydrolase</fullName>
    </submittedName>
</protein>
<dbReference type="InterPro" id="IPR045121">
    <property type="entry name" value="CoAse"/>
</dbReference>
<evidence type="ECO:0000256" key="4">
    <source>
        <dbReference type="ARBA" id="ARBA00022801"/>
    </source>
</evidence>
<dbReference type="SUPFAM" id="SSF55811">
    <property type="entry name" value="Nudix"/>
    <property type="match status" value="1"/>
</dbReference>
<keyword evidence="6" id="KW-0464">Manganese</keyword>
<keyword evidence="3" id="KW-0479">Metal-binding</keyword>
<dbReference type="InterPro" id="IPR000086">
    <property type="entry name" value="NUDIX_hydrolase_dom"/>
</dbReference>
<dbReference type="Pfam" id="PF00293">
    <property type="entry name" value="NUDIX"/>
    <property type="match status" value="1"/>
</dbReference>
<dbReference type="CDD" id="cd03426">
    <property type="entry name" value="NUDIX_CoAse_Nudt7"/>
    <property type="match status" value="1"/>
</dbReference>
<dbReference type="KEGG" id="dol:Dole_0132"/>